<dbReference type="AlphaFoldDB" id="A0A645IVZ8"/>
<feature type="transmembrane region" description="Helical" evidence="1">
    <location>
        <begin position="45"/>
        <end position="66"/>
    </location>
</feature>
<evidence type="ECO:0000313" key="2">
    <source>
        <dbReference type="EMBL" id="MPN55307.1"/>
    </source>
</evidence>
<keyword evidence="1" id="KW-1133">Transmembrane helix</keyword>
<reference evidence="2" key="1">
    <citation type="submission" date="2019-08" db="EMBL/GenBank/DDBJ databases">
        <authorList>
            <person name="Kucharzyk K."/>
            <person name="Murdoch R.W."/>
            <person name="Higgins S."/>
            <person name="Loffler F."/>
        </authorList>
    </citation>
    <scope>NUCLEOTIDE SEQUENCE</scope>
</reference>
<evidence type="ECO:0000256" key="1">
    <source>
        <dbReference type="SAM" id="Phobius"/>
    </source>
</evidence>
<dbReference type="EMBL" id="VSSQ01124389">
    <property type="protein sequence ID" value="MPN55307.1"/>
    <property type="molecule type" value="Genomic_DNA"/>
</dbReference>
<sequence>MPVVRAFVVRLFDFVPRHAVGQPVPPVGRIQRLFKDGRENIKTKLSGLGAILHIVAVLTVKLLFLLQKNKKYVYYYVKYQSFDRIQ</sequence>
<proteinExistence type="predicted"/>
<organism evidence="2">
    <name type="scientific">bioreactor metagenome</name>
    <dbReference type="NCBI Taxonomy" id="1076179"/>
    <lineage>
        <taxon>unclassified sequences</taxon>
        <taxon>metagenomes</taxon>
        <taxon>ecological metagenomes</taxon>
    </lineage>
</organism>
<keyword evidence="1" id="KW-0812">Transmembrane</keyword>
<keyword evidence="1" id="KW-0472">Membrane</keyword>
<accession>A0A645IVZ8</accession>
<comment type="caution">
    <text evidence="2">The sequence shown here is derived from an EMBL/GenBank/DDBJ whole genome shotgun (WGS) entry which is preliminary data.</text>
</comment>
<name>A0A645IVZ8_9ZZZZ</name>
<gene>
    <name evidence="2" type="ORF">SDC9_202989</name>
</gene>
<protein>
    <submittedName>
        <fullName evidence="2">Uncharacterized protein</fullName>
    </submittedName>
</protein>